<dbReference type="Proteomes" id="UP000515733">
    <property type="component" value="Chromosome"/>
</dbReference>
<dbReference type="InterPro" id="IPR011009">
    <property type="entry name" value="Kinase-like_dom_sf"/>
</dbReference>
<dbReference type="RefSeq" id="WP_145770489.1">
    <property type="nucleotide sequence ID" value="NZ_LR778301.1"/>
</dbReference>
<feature type="domain" description="Aminoglycoside phosphotransferase" evidence="1">
    <location>
        <begin position="66"/>
        <end position="227"/>
    </location>
</feature>
<reference evidence="2 3" key="1">
    <citation type="submission" date="2020-03" db="EMBL/GenBank/DDBJ databases">
        <authorList>
            <consortium name="Genoscope - CEA"/>
            <person name="William W."/>
        </authorList>
    </citation>
    <scope>NUCLEOTIDE SEQUENCE [LARGE SCALE GENOMIC DNA]</scope>
    <source>
        <strain evidence="3">DSM 16959</strain>
    </source>
</reference>
<keyword evidence="3" id="KW-1185">Reference proteome</keyword>
<sequence length="449" mass="51178">MSVTPQSPAEKITAWLEAKLGGRVLRISRQSRWRPVWFADLERNGETLALCVRGERTDMPMIFPLDHEMRFQALLQQHGIPVAKVHGWIDDPRAYVMDRVPGSEDFSKSTEEERQAVVDDYLQMLARIHQLPLEPFVAAGIRRAPEPGQSGRIGIQRYEEIYRSRKRNPEPFMEFCLGWLKRHWPDTRGREAPVLWDTGQFHHAGGRIVAALDLELGHLGDPMMDLAGWRIRDTVIGYGDFKRLYGRYEELTGRPVDMDAIRIYYFAFTLTNHLALGAALRDPAPESDLMINLRWCSETDLFATEALAEILGIELAEVAVPAVSPSPVARSHEHLIQSLRQIKTGDDYVNHQLHVAFRLARHLQRHEEIGAALEAADLDDLEALLGQRPSNWQGGEEELERFVLADAGTGQYDRALVPLFYRRNRRAQLLLGPEGSAMTRHFPAQRFDT</sequence>
<dbReference type="AlphaFoldDB" id="A0A6S6XUA7"/>
<name>A0A6S6XUA7_9PROT</name>
<dbReference type="Gene3D" id="3.90.1200.10">
    <property type="match status" value="1"/>
</dbReference>
<evidence type="ECO:0000259" key="1">
    <source>
        <dbReference type="Pfam" id="PF01636"/>
    </source>
</evidence>
<dbReference type="InterPro" id="IPR002575">
    <property type="entry name" value="Aminoglycoside_PTrfase"/>
</dbReference>
<protein>
    <recommendedName>
        <fullName evidence="1">Aminoglycoside phosphotransferase domain-containing protein</fullName>
    </recommendedName>
</protein>
<dbReference type="KEGG" id="doe:DENOEST_0392"/>
<accession>A0A6S6XUA7</accession>
<organism evidence="2 3">
    <name type="scientific">Denitratisoma oestradiolicum</name>
    <dbReference type="NCBI Taxonomy" id="311182"/>
    <lineage>
        <taxon>Bacteria</taxon>
        <taxon>Pseudomonadati</taxon>
        <taxon>Pseudomonadota</taxon>
        <taxon>Betaproteobacteria</taxon>
        <taxon>Nitrosomonadales</taxon>
        <taxon>Sterolibacteriaceae</taxon>
        <taxon>Denitratisoma</taxon>
    </lineage>
</organism>
<proteinExistence type="predicted"/>
<gene>
    <name evidence="2" type="ORF">DENOEST_0392</name>
</gene>
<dbReference type="Pfam" id="PF01636">
    <property type="entry name" value="APH"/>
    <property type="match status" value="1"/>
</dbReference>
<dbReference type="SUPFAM" id="SSF56112">
    <property type="entry name" value="Protein kinase-like (PK-like)"/>
    <property type="match status" value="1"/>
</dbReference>
<dbReference type="OrthoDB" id="179763at2"/>
<evidence type="ECO:0000313" key="3">
    <source>
        <dbReference type="Proteomes" id="UP000515733"/>
    </source>
</evidence>
<dbReference type="EMBL" id="LR778301">
    <property type="protein sequence ID" value="CAB1367557.1"/>
    <property type="molecule type" value="Genomic_DNA"/>
</dbReference>
<evidence type="ECO:0000313" key="2">
    <source>
        <dbReference type="EMBL" id="CAB1367557.1"/>
    </source>
</evidence>